<dbReference type="EMBL" id="KN833689">
    <property type="protein sequence ID" value="KIK29643.1"/>
    <property type="molecule type" value="Genomic_DNA"/>
</dbReference>
<feature type="signal peptide" evidence="2">
    <location>
        <begin position="1"/>
        <end position="22"/>
    </location>
</feature>
<gene>
    <name evidence="3" type="ORF">PISMIDRAFT_6885</name>
</gene>
<organism evidence="3 4">
    <name type="scientific">Pisolithus microcarpus 441</name>
    <dbReference type="NCBI Taxonomy" id="765257"/>
    <lineage>
        <taxon>Eukaryota</taxon>
        <taxon>Fungi</taxon>
        <taxon>Dikarya</taxon>
        <taxon>Basidiomycota</taxon>
        <taxon>Agaricomycotina</taxon>
        <taxon>Agaricomycetes</taxon>
        <taxon>Agaricomycetidae</taxon>
        <taxon>Boletales</taxon>
        <taxon>Sclerodermatineae</taxon>
        <taxon>Pisolithaceae</taxon>
        <taxon>Pisolithus</taxon>
    </lineage>
</organism>
<proteinExistence type="predicted"/>
<reference evidence="3 4" key="1">
    <citation type="submission" date="2014-04" db="EMBL/GenBank/DDBJ databases">
        <authorList>
            <consortium name="DOE Joint Genome Institute"/>
            <person name="Kuo A."/>
            <person name="Kohler A."/>
            <person name="Costa M.D."/>
            <person name="Nagy L.G."/>
            <person name="Floudas D."/>
            <person name="Copeland A."/>
            <person name="Barry K.W."/>
            <person name="Cichocki N."/>
            <person name="Veneault-Fourrey C."/>
            <person name="LaButti K."/>
            <person name="Lindquist E.A."/>
            <person name="Lipzen A."/>
            <person name="Lundell T."/>
            <person name="Morin E."/>
            <person name="Murat C."/>
            <person name="Sun H."/>
            <person name="Tunlid A."/>
            <person name="Henrissat B."/>
            <person name="Grigoriev I.V."/>
            <person name="Hibbett D.S."/>
            <person name="Martin F."/>
            <person name="Nordberg H.P."/>
            <person name="Cantor M.N."/>
            <person name="Hua S.X."/>
        </authorList>
    </citation>
    <scope>NUCLEOTIDE SEQUENCE [LARGE SCALE GENOMIC DNA]</scope>
    <source>
        <strain evidence="3 4">441</strain>
    </source>
</reference>
<reference evidence="4" key="2">
    <citation type="submission" date="2015-01" db="EMBL/GenBank/DDBJ databases">
        <title>Evolutionary Origins and Diversification of the Mycorrhizal Mutualists.</title>
        <authorList>
            <consortium name="DOE Joint Genome Institute"/>
            <consortium name="Mycorrhizal Genomics Consortium"/>
            <person name="Kohler A."/>
            <person name="Kuo A."/>
            <person name="Nagy L.G."/>
            <person name="Floudas D."/>
            <person name="Copeland A."/>
            <person name="Barry K.W."/>
            <person name="Cichocki N."/>
            <person name="Veneault-Fourrey C."/>
            <person name="LaButti K."/>
            <person name="Lindquist E.A."/>
            <person name="Lipzen A."/>
            <person name="Lundell T."/>
            <person name="Morin E."/>
            <person name="Murat C."/>
            <person name="Riley R."/>
            <person name="Ohm R."/>
            <person name="Sun H."/>
            <person name="Tunlid A."/>
            <person name="Henrissat B."/>
            <person name="Grigoriev I.V."/>
            <person name="Hibbett D.S."/>
            <person name="Martin F."/>
        </authorList>
    </citation>
    <scope>NUCLEOTIDE SEQUENCE [LARGE SCALE GENOMIC DNA]</scope>
    <source>
        <strain evidence="4">441</strain>
    </source>
</reference>
<evidence type="ECO:0000256" key="2">
    <source>
        <dbReference type="SAM" id="SignalP"/>
    </source>
</evidence>
<evidence type="ECO:0000313" key="3">
    <source>
        <dbReference type="EMBL" id="KIK29643.1"/>
    </source>
</evidence>
<protein>
    <submittedName>
        <fullName evidence="3">Uncharacterized protein</fullName>
    </submittedName>
</protein>
<feature type="region of interest" description="Disordered" evidence="1">
    <location>
        <begin position="154"/>
        <end position="174"/>
    </location>
</feature>
<evidence type="ECO:0000256" key="1">
    <source>
        <dbReference type="SAM" id="MobiDB-lite"/>
    </source>
</evidence>
<dbReference type="OrthoDB" id="10609245at2759"/>
<dbReference type="HOGENOM" id="CLU_098376_0_0_1"/>
<keyword evidence="2" id="KW-0732">Signal</keyword>
<name>A0A0D0AC79_9AGAM</name>
<sequence length="174" mass="18865">MTPTVTVGVVTLLDSLLSLAGAKGTWDAPKDIVPSPADIARYLARNGLSFQEADDLYSWGINFLQDKNDALQDKGQQSHDGLTQGDYLQGTPEDRVADQHPLKYYLEHAQELGLSDFQDIEPMPANVNSLSGVKVVGGIVTATECDDNWEFDVPMAGNTRGQQMDIDDVGPAPM</sequence>
<evidence type="ECO:0000313" key="4">
    <source>
        <dbReference type="Proteomes" id="UP000054018"/>
    </source>
</evidence>
<dbReference type="Proteomes" id="UP000054018">
    <property type="component" value="Unassembled WGS sequence"/>
</dbReference>
<accession>A0A0D0AC79</accession>
<keyword evidence="4" id="KW-1185">Reference proteome</keyword>
<dbReference type="AlphaFoldDB" id="A0A0D0AC79"/>
<feature type="chain" id="PRO_5002207487" evidence="2">
    <location>
        <begin position="23"/>
        <end position="174"/>
    </location>
</feature>